<dbReference type="GO" id="GO:0046872">
    <property type="term" value="F:metal ion binding"/>
    <property type="evidence" value="ECO:0007669"/>
    <property type="project" value="UniProtKB-KW"/>
</dbReference>
<comment type="caution">
    <text evidence="8">The sequence shown here is derived from an EMBL/GenBank/DDBJ whole genome shotgun (WGS) entry which is preliminary data.</text>
</comment>
<dbReference type="RefSeq" id="WP_170143129.1">
    <property type="nucleotide sequence ID" value="NZ_BJMI01000001.1"/>
</dbReference>
<evidence type="ECO:0000256" key="4">
    <source>
        <dbReference type="ARBA" id="ARBA00022982"/>
    </source>
</evidence>
<reference evidence="7 10" key="2">
    <citation type="submission" date="2020-04" db="EMBL/GenBank/DDBJ databases">
        <title>Description of novel Gluconacetobacter.</title>
        <authorList>
            <person name="Sombolestani A."/>
        </authorList>
    </citation>
    <scope>NUCLEOTIDE SEQUENCE [LARGE SCALE GENOMIC DNA]</scope>
    <source>
        <strain evidence="7 10">LMG 1382</strain>
    </source>
</reference>
<evidence type="ECO:0000256" key="2">
    <source>
        <dbReference type="ARBA" id="ARBA00022617"/>
    </source>
</evidence>
<dbReference type="Gene3D" id="3.90.10.10">
    <property type="entry name" value="Cytochrome C3"/>
    <property type="match status" value="1"/>
</dbReference>
<dbReference type="EMBL" id="JABEQI010000002">
    <property type="protein sequence ID" value="MBB2185713.1"/>
    <property type="molecule type" value="Genomic_DNA"/>
</dbReference>
<organism evidence="8 9">
    <name type="scientific">Gluconacetobacter liquefaciens</name>
    <name type="common">Acetobacter liquefaciens</name>
    <dbReference type="NCBI Taxonomy" id="89584"/>
    <lineage>
        <taxon>Bacteria</taxon>
        <taxon>Pseudomonadati</taxon>
        <taxon>Pseudomonadota</taxon>
        <taxon>Alphaproteobacteria</taxon>
        <taxon>Acetobacterales</taxon>
        <taxon>Acetobacteraceae</taxon>
        <taxon>Gluconacetobacter</taxon>
    </lineage>
</organism>
<keyword evidence="5" id="KW-0408">Iron</keyword>
<gene>
    <name evidence="8" type="ORF">C7453_102309</name>
    <name evidence="7" type="ORF">HLH32_04820</name>
</gene>
<evidence type="ECO:0000313" key="7">
    <source>
        <dbReference type="EMBL" id="MBB2185713.1"/>
    </source>
</evidence>
<dbReference type="EMBL" id="QQAW01000002">
    <property type="protein sequence ID" value="RDI39519.1"/>
    <property type="molecule type" value="Genomic_DNA"/>
</dbReference>
<dbReference type="CDD" id="cd08168">
    <property type="entry name" value="Cytochrom_C3"/>
    <property type="match status" value="1"/>
</dbReference>
<keyword evidence="2" id="KW-0349">Heme</keyword>
<dbReference type="Pfam" id="PF02085">
    <property type="entry name" value="Cytochrom_CIII"/>
    <property type="match status" value="1"/>
</dbReference>
<keyword evidence="9" id="KW-1185">Reference proteome</keyword>
<dbReference type="Proteomes" id="UP000254958">
    <property type="component" value="Unassembled WGS sequence"/>
</dbReference>
<accession>A0A370G969</accession>
<evidence type="ECO:0000256" key="1">
    <source>
        <dbReference type="ARBA" id="ARBA00022448"/>
    </source>
</evidence>
<dbReference type="Proteomes" id="UP000562982">
    <property type="component" value="Unassembled WGS sequence"/>
</dbReference>
<evidence type="ECO:0000313" key="8">
    <source>
        <dbReference type="EMBL" id="RDI39519.1"/>
    </source>
</evidence>
<feature type="domain" description="Class III cytochrome C" evidence="6">
    <location>
        <begin position="34"/>
        <end position="114"/>
    </location>
</feature>
<dbReference type="InterPro" id="IPR020942">
    <property type="entry name" value="Cyt_c_III_dom"/>
</dbReference>
<sequence length="126" mass="13669">MKGWLPVWVLAAILGLGGGVAWWCGSGISHAVPIPVVFMHRDHAAYNCVQCHHDVLEPALASAPDRTCIGCHRTRPDQAALALSTFHDFCEGCHLARRREHGTAGPVRSCRGCHLPPQGKKGQDIF</sequence>
<evidence type="ECO:0000259" key="6">
    <source>
        <dbReference type="Pfam" id="PF02085"/>
    </source>
</evidence>
<keyword evidence="1" id="KW-0813">Transport</keyword>
<keyword evidence="4" id="KW-0249">Electron transport</keyword>
<dbReference type="GO" id="GO:0009055">
    <property type="term" value="F:electron transfer activity"/>
    <property type="evidence" value="ECO:0007669"/>
    <property type="project" value="InterPro"/>
</dbReference>
<evidence type="ECO:0000256" key="3">
    <source>
        <dbReference type="ARBA" id="ARBA00022723"/>
    </source>
</evidence>
<proteinExistence type="predicted"/>
<evidence type="ECO:0000313" key="9">
    <source>
        <dbReference type="Proteomes" id="UP000254958"/>
    </source>
</evidence>
<evidence type="ECO:0000313" key="10">
    <source>
        <dbReference type="Proteomes" id="UP000562982"/>
    </source>
</evidence>
<name>A0A370G969_GLULI</name>
<dbReference type="AlphaFoldDB" id="A0A370G969"/>
<dbReference type="InterPro" id="IPR036280">
    <property type="entry name" value="Multihaem_cyt_sf"/>
</dbReference>
<dbReference type="GO" id="GO:0020037">
    <property type="term" value="F:heme binding"/>
    <property type="evidence" value="ECO:0007669"/>
    <property type="project" value="InterPro"/>
</dbReference>
<reference evidence="8 9" key="1">
    <citation type="submission" date="2018-07" db="EMBL/GenBank/DDBJ databases">
        <title>Genomic Encyclopedia of Type Strains, Phase IV (KMG-IV): sequencing the most valuable type-strain genomes for metagenomic binning, comparative biology and taxonomic classification.</title>
        <authorList>
            <person name="Goeker M."/>
        </authorList>
    </citation>
    <scope>NUCLEOTIDE SEQUENCE [LARGE SCALE GENOMIC DNA]</scope>
    <source>
        <strain evidence="8 9">DSM 5603</strain>
    </source>
</reference>
<protein>
    <submittedName>
        <fullName evidence="8">Class III cytochrome C family protein</fullName>
    </submittedName>
    <submittedName>
        <fullName evidence="7">Cytochrome c3 family protein</fullName>
    </submittedName>
</protein>
<evidence type="ECO:0000256" key="5">
    <source>
        <dbReference type="ARBA" id="ARBA00023004"/>
    </source>
</evidence>
<dbReference type="SUPFAM" id="SSF48695">
    <property type="entry name" value="Multiheme cytochromes"/>
    <property type="match status" value="1"/>
</dbReference>
<keyword evidence="3" id="KW-0479">Metal-binding</keyword>